<proteinExistence type="predicted"/>
<gene>
    <name evidence="1" type="ORF">BDY19DRAFT_980391</name>
</gene>
<sequence>MRWARLIPWRRTWPEQLFVRLASLPFCVSVLERLTCSRDFERRTRFVCHMDARTTTVGRRNRVLGFHRRPMNRLNCEIEDKHYVERLITELVSCIKKTGRSGSWIHEHYANDRRLVSVAVVVTVAPTTASDH</sequence>
<dbReference type="EMBL" id="MU274984">
    <property type="protein sequence ID" value="KAI0083188.1"/>
    <property type="molecule type" value="Genomic_DNA"/>
</dbReference>
<comment type="caution">
    <text evidence="1">The sequence shown here is derived from an EMBL/GenBank/DDBJ whole genome shotgun (WGS) entry which is preliminary data.</text>
</comment>
<dbReference type="Proteomes" id="UP001055072">
    <property type="component" value="Unassembled WGS sequence"/>
</dbReference>
<protein>
    <submittedName>
        <fullName evidence="1">Uncharacterized protein</fullName>
    </submittedName>
</protein>
<evidence type="ECO:0000313" key="1">
    <source>
        <dbReference type="EMBL" id="KAI0083188.1"/>
    </source>
</evidence>
<organism evidence="1 2">
    <name type="scientific">Irpex rosettiformis</name>
    <dbReference type="NCBI Taxonomy" id="378272"/>
    <lineage>
        <taxon>Eukaryota</taxon>
        <taxon>Fungi</taxon>
        <taxon>Dikarya</taxon>
        <taxon>Basidiomycota</taxon>
        <taxon>Agaricomycotina</taxon>
        <taxon>Agaricomycetes</taxon>
        <taxon>Polyporales</taxon>
        <taxon>Irpicaceae</taxon>
        <taxon>Irpex</taxon>
    </lineage>
</organism>
<evidence type="ECO:0000313" key="2">
    <source>
        <dbReference type="Proteomes" id="UP001055072"/>
    </source>
</evidence>
<keyword evidence="2" id="KW-1185">Reference proteome</keyword>
<reference evidence="1" key="1">
    <citation type="journal article" date="2021" name="Environ. Microbiol.">
        <title>Gene family expansions and transcriptome signatures uncover fungal adaptations to wood decay.</title>
        <authorList>
            <person name="Hage H."/>
            <person name="Miyauchi S."/>
            <person name="Viragh M."/>
            <person name="Drula E."/>
            <person name="Min B."/>
            <person name="Chaduli D."/>
            <person name="Navarro D."/>
            <person name="Favel A."/>
            <person name="Norest M."/>
            <person name="Lesage-Meessen L."/>
            <person name="Balint B."/>
            <person name="Merenyi Z."/>
            <person name="de Eugenio L."/>
            <person name="Morin E."/>
            <person name="Martinez A.T."/>
            <person name="Baldrian P."/>
            <person name="Stursova M."/>
            <person name="Martinez M.J."/>
            <person name="Novotny C."/>
            <person name="Magnuson J.K."/>
            <person name="Spatafora J.W."/>
            <person name="Maurice S."/>
            <person name="Pangilinan J."/>
            <person name="Andreopoulos W."/>
            <person name="LaButti K."/>
            <person name="Hundley H."/>
            <person name="Na H."/>
            <person name="Kuo A."/>
            <person name="Barry K."/>
            <person name="Lipzen A."/>
            <person name="Henrissat B."/>
            <person name="Riley R."/>
            <person name="Ahrendt S."/>
            <person name="Nagy L.G."/>
            <person name="Grigoriev I.V."/>
            <person name="Martin F."/>
            <person name="Rosso M.N."/>
        </authorList>
    </citation>
    <scope>NUCLEOTIDE SEQUENCE</scope>
    <source>
        <strain evidence="1">CBS 384.51</strain>
    </source>
</reference>
<name>A0ACB8TMC9_9APHY</name>
<accession>A0ACB8TMC9</accession>